<evidence type="ECO:0000313" key="2">
    <source>
        <dbReference type="EMBL" id="MFC6019835.1"/>
    </source>
</evidence>
<protein>
    <recommendedName>
        <fullName evidence="4">Secreted protein</fullName>
    </recommendedName>
</protein>
<reference evidence="3" key="1">
    <citation type="journal article" date="2019" name="Int. J. Syst. Evol. Microbiol.">
        <title>The Global Catalogue of Microorganisms (GCM) 10K type strain sequencing project: providing services to taxonomists for standard genome sequencing and annotation.</title>
        <authorList>
            <consortium name="The Broad Institute Genomics Platform"/>
            <consortium name="The Broad Institute Genome Sequencing Center for Infectious Disease"/>
            <person name="Wu L."/>
            <person name="Ma J."/>
        </authorList>
    </citation>
    <scope>NUCLEOTIDE SEQUENCE [LARGE SCALE GENOMIC DNA]</scope>
    <source>
        <strain evidence="3">ZS-35-S2</strain>
    </source>
</reference>
<comment type="caution">
    <text evidence="2">The sequence shown here is derived from an EMBL/GenBank/DDBJ whole genome shotgun (WGS) entry which is preliminary data.</text>
</comment>
<proteinExistence type="predicted"/>
<dbReference type="RefSeq" id="WP_377426164.1">
    <property type="nucleotide sequence ID" value="NZ_JBHSPR010000020.1"/>
</dbReference>
<evidence type="ECO:0000313" key="3">
    <source>
        <dbReference type="Proteomes" id="UP001596203"/>
    </source>
</evidence>
<name>A0ABW1KEG1_9ACTN</name>
<organism evidence="2 3">
    <name type="scientific">Plantactinospora solaniradicis</name>
    <dbReference type="NCBI Taxonomy" id="1723736"/>
    <lineage>
        <taxon>Bacteria</taxon>
        <taxon>Bacillati</taxon>
        <taxon>Actinomycetota</taxon>
        <taxon>Actinomycetes</taxon>
        <taxon>Micromonosporales</taxon>
        <taxon>Micromonosporaceae</taxon>
        <taxon>Plantactinospora</taxon>
    </lineage>
</organism>
<gene>
    <name evidence="2" type="ORF">ACFP2T_26975</name>
</gene>
<feature type="chain" id="PRO_5045221000" description="Secreted protein" evidence="1">
    <location>
        <begin position="38"/>
        <end position="153"/>
    </location>
</feature>
<evidence type="ECO:0008006" key="4">
    <source>
        <dbReference type="Google" id="ProtNLM"/>
    </source>
</evidence>
<keyword evidence="1" id="KW-0732">Signal</keyword>
<accession>A0ABW1KEG1</accession>
<dbReference type="Proteomes" id="UP001596203">
    <property type="component" value="Unassembled WGS sequence"/>
</dbReference>
<keyword evidence="3" id="KW-1185">Reference proteome</keyword>
<evidence type="ECO:0000256" key="1">
    <source>
        <dbReference type="SAM" id="SignalP"/>
    </source>
</evidence>
<sequence length="153" mass="16643">MSKIEEIQMIRKIFRAAVTVSAVVPLVLAAAPSPASADNDGYVWACWAAPGGNINGGCVKFHQHGEILEVRDHLSEGWGTRGQIQKLTPDSHGVYHWVNHSHNCFDDTSIGNAGLGATTCNYAINDGIVVRVHVWASRSGDTRYDIYSPEIRA</sequence>
<feature type="signal peptide" evidence="1">
    <location>
        <begin position="1"/>
        <end position="37"/>
    </location>
</feature>
<dbReference type="EMBL" id="JBHSPR010000020">
    <property type="protein sequence ID" value="MFC6019835.1"/>
    <property type="molecule type" value="Genomic_DNA"/>
</dbReference>